<proteinExistence type="predicted"/>
<feature type="compositionally biased region" description="Polar residues" evidence="1">
    <location>
        <begin position="233"/>
        <end position="243"/>
    </location>
</feature>
<dbReference type="Proteomes" id="UP000887226">
    <property type="component" value="Unassembled WGS sequence"/>
</dbReference>
<evidence type="ECO:0000256" key="1">
    <source>
        <dbReference type="SAM" id="MobiDB-lite"/>
    </source>
</evidence>
<dbReference type="AlphaFoldDB" id="A0A9P8CE88"/>
<accession>A0A9P8CE88</accession>
<evidence type="ECO:0000313" key="2">
    <source>
        <dbReference type="EMBL" id="KAG9243853.1"/>
    </source>
</evidence>
<name>A0A9P8CE88_9HELO</name>
<evidence type="ECO:0000313" key="3">
    <source>
        <dbReference type="Proteomes" id="UP000887226"/>
    </source>
</evidence>
<feature type="region of interest" description="Disordered" evidence="1">
    <location>
        <begin position="224"/>
        <end position="265"/>
    </location>
</feature>
<comment type="caution">
    <text evidence="2">The sequence shown here is derived from an EMBL/GenBank/DDBJ whole genome shotgun (WGS) entry which is preliminary data.</text>
</comment>
<feature type="region of interest" description="Disordered" evidence="1">
    <location>
        <begin position="141"/>
        <end position="181"/>
    </location>
</feature>
<protein>
    <submittedName>
        <fullName evidence="2">Uncharacterized protein</fullName>
    </submittedName>
</protein>
<reference evidence="2" key="1">
    <citation type="journal article" date="2021" name="IMA Fungus">
        <title>Genomic characterization of three marine fungi, including Emericellopsis atlantica sp. nov. with signatures of a generalist lifestyle and marine biomass degradation.</title>
        <authorList>
            <person name="Hagestad O.C."/>
            <person name="Hou L."/>
            <person name="Andersen J.H."/>
            <person name="Hansen E.H."/>
            <person name="Altermark B."/>
            <person name="Li C."/>
            <person name="Kuhnert E."/>
            <person name="Cox R.J."/>
            <person name="Crous P.W."/>
            <person name="Spatafora J.W."/>
            <person name="Lail K."/>
            <person name="Amirebrahimi M."/>
            <person name="Lipzen A."/>
            <person name="Pangilinan J."/>
            <person name="Andreopoulos W."/>
            <person name="Hayes R.D."/>
            <person name="Ng V."/>
            <person name="Grigoriev I.V."/>
            <person name="Jackson S.A."/>
            <person name="Sutton T.D.S."/>
            <person name="Dobson A.D.W."/>
            <person name="Rama T."/>
        </authorList>
    </citation>
    <scope>NUCLEOTIDE SEQUENCE</scope>
    <source>
        <strain evidence="2">TRa3180A</strain>
    </source>
</reference>
<gene>
    <name evidence="2" type="ORF">BJ878DRAFT_480698</name>
</gene>
<sequence length="265" mass="29622">MTVLRDKASSKKKSSWQPGNIAIQLPADEYKDLYLKNVALPIDRGRSWKLPKEINTAIGASPNVMYMKPVVGNMEPSSMIQTQAMYEVKLSNLRPFNSRVNWLSEESVLSLHRSLSPQKSIGGSWRATETQPNSLAIEEPIRTIPCETSGESQATPTYLRANSRSDKNAEQEEQQEPLILNESTMFQEALNMDRKPDSNRKASDEPVKHTISDLSFISTLYSSLDSSSNLTTDPNLSSSSNAYISPHRRTLETVDGDEKEVQKAD</sequence>
<organism evidence="2 3">
    <name type="scientific">Calycina marina</name>
    <dbReference type="NCBI Taxonomy" id="1763456"/>
    <lineage>
        <taxon>Eukaryota</taxon>
        <taxon>Fungi</taxon>
        <taxon>Dikarya</taxon>
        <taxon>Ascomycota</taxon>
        <taxon>Pezizomycotina</taxon>
        <taxon>Leotiomycetes</taxon>
        <taxon>Helotiales</taxon>
        <taxon>Pezizellaceae</taxon>
        <taxon>Calycina</taxon>
    </lineage>
</organism>
<dbReference type="EMBL" id="MU253946">
    <property type="protein sequence ID" value="KAG9243853.1"/>
    <property type="molecule type" value="Genomic_DNA"/>
</dbReference>
<keyword evidence="3" id="KW-1185">Reference proteome</keyword>
<feature type="compositionally biased region" description="Polar residues" evidence="1">
    <location>
        <begin position="149"/>
        <end position="162"/>
    </location>
</feature>